<sequence length="74" mass="8248">VTLYSHSPFLPITPFILLQTSDQKHTTYRATFTSGLLSVAQTNGSNRVTHLDCKEYVPEVSNAFSSVFLVLTEQ</sequence>
<reference evidence="1" key="2">
    <citation type="submission" date="2023-05" db="EMBL/GenBank/DDBJ databases">
        <authorList>
            <person name="Fouks B."/>
        </authorList>
    </citation>
    <scope>NUCLEOTIDE SEQUENCE</scope>
    <source>
        <strain evidence="1">Stay&amp;Tobe</strain>
        <tissue evidence="1">Testes</tissue>
    </source>
</reference>
<keyword evidence="2" id="KW-1185">Reference proteome</keyword>
<accession>A0AAD8ETF8</accession>
<dbReference type="Proteomes" id="UP001233999">
    <property type="component" value="Unassembled WGS sequence"/>
</dbReference>
<dbReference type="EMBL" id="JASPKZ010000037">
    <property type="protein sequence ID" value="KAJ9601047.1"/>
    <property type="molecule type" value="Genomic_DNA"/>
</dbReference>
<name>A0AAD8ETF8_DIPPU</name>
<evidence type="ECO:0000313" key="2">
    <source>
        <dbReference type="Proteomes" id="UP001233999"/>
    </source>
</evidence>
<evidence type="ECO:0000313" key="1">
    <source>
        <dbReference type="EMBL" id="KAJ9601047.1"/>
    </source>
</evidence>
<feature type="non-terminal residue" evidence="1">
    <location>
        <position position="74"/>
    </location>
</feature>
<protein>
    <submittedName>
        <fullName evidence="1">Uncharacterized protein</fullName>
    </submittedName>
</protein>
<organism evidence="1 2">
    <name type="scientific">Diploptera punctata</name>
    <name type="common">Pacific beetle cockroach</name>
    <dbReference type="NCBI Taxonomy" id="6984"/>
    <lineage>
        <taxon>Eukaryota</taxon>
        <taxon>Metazoa</taxon>
        <taxon>Ecdysozoa</taxon>
        <taxon>Arthropoda</taxon>
        <taxon>Hexapoda</taxon>
        <taxon>Insecta</taxon>
        <taxon>Pterygota</taxon>
        <taxon>Neoptera</taxon>
        <taxon>Polyneoptera</taxon>
        <taxon>Dictyoptera</taxon>
        <taxon>Blattodea</taxon>
        <taxon>Blaberoidea</taxon>
        <taxon>Blaberidae</taxon>
        <taxon>Diplopterinae</taxon>
        <taxon>Diploptera</taxon>
    </lineage>
</organism>
<reference evidence="1" key="1">
    <citation type="journal article" date="2023" name="IScience">
        <title>Live-bearing cockroach genome reveals convergent evolutionary mechanisms linked to viviparity in insects and beyond.</title>
        <authorList>
            <person name="Fouks B."/>
            <person name="Harrison M.C."/>
            <person name="Mikhailova A.A."/>
            <person name="Marchal E."/>
            <person name="English S."/>
            <person name="Carruthers M."/>
            <person name="Jennings E.C."/>
            <person name="Chiamaka E.L."/>
            <person name="Frigard R.A."/>
            <person name="Pippel M."/>
            <person name="Attardo G.M."/>
            <person name="Benoit J.B."/>
            <person name="Bornberg-Bauer E."/>
            <person name="Tobe S.S."/>
        </authorList>
    </citation>
    <scope>NUCLEOTIDE SEQUENCE</scope>
    <source>
        <strain evidence="1">Stay&amp;Tobe</strain>
    </source>
</reference>
<dbReference type="AlphaFoldDB" id="A0AAD8ETF8"/>
<gene>
    <name evidence="1" type="ORF">L9F63_000782</name>
</gene>
<feature type="non-terminal residue" evidence="1">
    <location>
        <position position="1"/>
    </location>
</feature>
<proteinExistence type="predicted"/>
<comment type="caution">
    <text evidence="1">The sequence shown here is derived from an EMBL/GenBank/DDBJ whole genome shotgun (WGS) entry which is preliminary data.</text>
</comment>